<dbReference type="GO" id="GO:0048513">
    <property type="term" value="P:animal organ development"/>
    <property type="evidence" value="ECO:0007669"/>
    <property type="project" value="UniProtKB-ARBA"/>
</dbReference>
<evidence type="ECO:0000256" key="2">
    <source>
        <dbReference type="ARBA" id="ARBA00005683"/>
    </source>
</evidence>
<keyword evidence="6 13" id="KW-0879">Wnt signaling pathway</keyword>
<comment type="caution">
    <text evidence="16">The sequence shown here is derived from an EMBL/GenBank/DDBJ whole genome shotgun (WGS) entry which is preliminary data.</text>
</comment>
<organism evidence="16 17">
    <name type="scientific">Anabarilius grahami</name>
    <name type="common">Kanglang fish</name>
    <name type="synonym">Barilius grahami</name>
    <dbReference type="NCBI Taxonomy" id="495550"/>
    <lineage>
        <taxon>Eukaryota</taxon>
        <taxon>Metazoa</taxon>
        <taxon>Chordata</taxon>
        <taxon>Craniata</taxon>
        <taxon>Vertebrata</taxon>
        <taxon>Euteleostomi</taxon>
        <taxon>Actinopterygii</taxon>
        <taxon>Neopterygii</taxon>
        <taxon>Teleostei</taxon>
        <taxon>Ostariophysi</taxon>
        <taxon>Cypriniformes</taxon>
        <taxon>Xenocyprididae</taxon>
        <taxon>Xenocypridinae</taxon>
        <taxon>Xenocypridinae incertae sedis</taxon>
        <taxon>Anabarilius</taxon>
    </lineage>
</organism>
<dbReference type="PANTHER" id="PTHR12027:SF92">
    <property type="entry name" value="PROTEIN WNT-8A"/>
    <property type="match status" value="1"/>
</dbReference>
<gene>
    <name evidence="16" type="ORF">DPX16_19316</name>
</gene>
<dbReference type="PRINTS" id="PR00401">
    <property type="entry name" value="SH2DOMAIN"/>
</dbReference>
<dbReference type="SMART" id="SM00097">
    <property type="entry name" value="WNT1"/>
    <property type="match status" value="1"/>
</dbReference>
<dbReference type="OrthoDB" id="9934029at2759"/>
<dbReference type="InterPro" id="IPR013301">
    <property type="entry name" value="Wnt8"/>
</dbReference>
<evidence type="ECO:0000256" key="14">
    <source>
        <dbReference type="SAM" id="MobiDB-lite"/>
    </source>
</evidence>
<feature type="compositionally biased region" description="Basic and acidic residues" evidence="14">
    <location>
        <begin position="336"/>
        <end position="345"/>
    </location>
</feature>
<evidence type="ECO:0000313" key="17">
    <source>
        <dbReference type="Proteomes" id="UP000281406"/>
    </source>
</evidence>
<dbReference type="Gene3D" id="3.30.505.10">
    <property type="entry name" value="SH2 domain"/>
    <property type="match status" value="1"/>
</dbReference>
<protein>
    <recommendedName>
        <fullName evidence="13">Protein Wnt</fullName>
    </recommendedName>
</protein>
<evidence type="ECO:0000256" key="8">
    <source>
        <dbReference type="ARBA" id="ARBA00022999"/>
    </source>
</evidence>
<keyword evidence="11" id="KW-0449">Lipoprotein</keyword>
<comment type="function">
    <text evidence="13">Ligand for members of the frizzled family of seven transmembrane receptors.</text>
</comment>
<dbReference type="InterPro" id="IPR036860">
    <property type="entry name" value="SH2_dom_sf"/>
</dbReference>
<keyword evidence="5" id="KW-0272">Extracellular matrix</keyword>
<evidence type="ECO:0000256" key="3">
    <source>
        <dbReference type="ARBA" id="ARBA00022473"/>
    </source>
</evidence>
<keyword evidence="17" id="KW-1185">Reference proteome</keyword>
<evidence type="ECO:0000313" key="16">
    <source>
        <dbReference type="EMBL" id="ROL51797.1"/>
    </source>
</evidence>
<evidence type="ECO:0000256" key="1">
    <source>
        <dbReference type="ARBA" id="ARBA00004498"/>
    </source>
</evidence>
<dbReference type="Pfam" id="PF00110">
    <property type="entry name" value="wnt"/>
    <property type="match status" value="1"/>
</dbReference>
<dbReference type="FunFam" id="3.30.505.10:FF:000016">
    <property type="entry name" value="B-cell linker protein isoform 2"/>
    <property type="match status" value="1"/>
</dbReference>
<dbReference type="GO" id="GO:0005615">
    <property type="term" value="C:extracellular space"/>
    <property type="evidence" value="ECO:0007669"/>
    <property type="project" value="TreeGrafter"/>
</dbReference>
<feature type="compositionally biased region" description="Basic and acidic residues" evidence="14">
    <location>
        <begin position="418"/>
        <end position="427"/>
    </location>
</feature>
<dbReference type="PRINTS" id="PR01892">
    <property type="entry name" value="WNT8PROTEIN"/>
</dbReference>
<evidence type="ECO:0000256" key="13">
    <source>
        <dbReference type="RuleBase" id="RU003500"/>
    </source>
</evidence>
<dbReference type="SMART" id="SM00252">
    <property type="entry name" value="SH2"/>
    <property type="match status" value="1"/>
</dbReference>
<evidence type="ECO:0000256" key="9">
    <source>
        <dbReference type="ARBA" id="ARBA00023157"/>
    </source>
</evidence>
<dbReference type="EMBL" id="RJVU01018281">
    <property type="protein sequence ID" value="ROL51797.1"/>
    <property type="molecule type" value="Genomic_DNA"/>
</dbReference>
<evidence type="ECO:0000256" key="11">
    <source>
        <dbReference type="ARBA" id="ARBA00023288"/>
    </source>
</evidence>
<dbReference type="InterPro" id="IPR043158">
    <property type="entry name" value="Wnt_C"/>
</dbReference>
<feature type="compositionally biased region" description="Pro residues" evidence="14">
    <location>
        <begin position="380"/>
        <end position="393"/>
    </location>
</feature>
<feature type="region of interest" description="Disordered" evidence="14">
    <location>
        <begin position="316"/>
        <end position="427"/>
    </location>
</feature>
<feature type="domain" description="SH2" evidence="15">
    <location>
        <begin position="461"/>
        <end position="571"/>
    </location>
</feature>
<keyword evidence="10" id="KW-0325">Glycoprotein</keyword>
<dbReference type="SUPFAM" id="SSF55550">
    <property type="entry name" value="SH2 domain"/>
    <property type="match status" value="1"/>
</dbReference>
<evidence type="ECO:0000256" key="4">
    <source>
        <dbReference type="ARBA" id="ARBA00022525"/>
    </source>
</evidence>
<dbReference type="InterPro" id="IPR005817">
    <property type="entry name" value="Wnt"/>
</dbReference>
<keyword evidence="4" id="KW-0964">Secreted</keyword>
<name>A0A3N0YZR8_ANAGA</name>
<dbReference type="GO" id="GO:0060070">
    <property type="term" value="P:canonical Wnt signaling pathway"/>
    <property type="evidence" value="ECO:0007669"/>
    <property type="project" value="TreeGrafter"/>
</dbReference>
<comment type="similarity">
    <text evidence="2 13">Belongs to the Wnt family.</text>
</comment>
<evidence type="ECO:0000259" key="15">
    <source>
        <dbReference type="PROSITE" id="PS50001"/>
    </source>
</evidence>
<keyword evidence="3 13" id="KW-0217">Developmental protein</keyword>
<dbReference type="GO" id="GO:0005109">
    <property type="term" value="F:frizzled binding"/>
    <property type="evidence" value="ECO:0007669"/>
    <property type="project" value="TreeGrafter"/>
</dbReference>
<dbReference type="Gene3D" id="3.30.2460.20">
    <property type="match status" value="1"/>
</dbReference>
<sequence>MNNLLMTGPKAYLTYASSVRVGAQSGIHECKHQFAWDRWNCPESALQLSTHKGFRSATRETSFVHAISAAGVMYTLTRNCSLGDLDNCGCDSSRNGQLGGRGWLWGGCSDDVDFGERISKQYVDALETGQDSRAAVNLHNNEAGRLAVKATMKRICRCHGMSESCTMQTCWMQLSDFREIGNYLKVKHDQAQKLEMDKRRMRAGNTADNRVAIADAFGSIARTELIYLEDSPDYCAKNLSIGLPGTEGRECLQHGESLTQWERRSCRRLCHECGLRVEERRTEVDQEESDNDYEEPDINECEDNYICAASCDIEEAVDSEDDYEPPPSDIPSEVPTHFRVDKPLGDGDYLDSGPRGSARPPQDNRSTSLARGLMNISKPPSRPDPSPHRPFVPPNQSKPGPAVPKVDRSKKPGSSTQSKKDTGKSETTKCVSYCNNESDHILDHSVKAEFLLCTQDMDPQWYVGQTTRAEAEVSLRQVNKDGTFLVRDSSKGCAEQPYTLMVLHQQKVYNIQIRFLGNSDGYSLGTGLNGIENFSSVMDMVAHHSKTPLVLIAGLERGAGPQRQCCLMHPAGF</sequence>
<proteinExistence type="inferred from homology"/>
<keyword evidence="8 12" id="KW-0727">SH2 domain</keyword>
<evidence type="ECO:0000256" key="5">
    <source>
        <dbReference type="ARBA" id="ARBA00022530"/>
    </source>
</evidence>
<dbReference type="GO" id="GO:0005125">
    <property type="term" value="F:cytokine activity"/>
    <property type="evidence" value="ECO:0007669"/>
    <property type="project" value="TreeGrafter"/>
</dbReference>
<evidence type="ECO:0000256" key="10">
    <source>
        <dbReference type="ARBA" id="ARBA00023180"/>
    </source>
</evidence>
<dbReference type="PANTHER" id="PTHR12027">
    <property type="entry name" value="WNT RELATED"/>
    <property type="match status" value="1"/>
</dbReference>
<dbReference type="PROSITE" id="PS50001">
    <property type="entry name" value="SH2"/>
    <property type="match status" value="1"/>
</dbReference>
<evidence type="ECO:0000256" key="7">
    <source>
        <dbReference type="ARBA" id="ARBA00022729"/>
    </source>
</evidence>
<comment type="subcellular location">
    <subcellularLocation>
        <location evidence="1 13">Secreted</location>
        <location evidence="1 13">Extracellular space</location>
        <location evidence="1 13">Extracellular matrix</location>
    </subcellularLocation>
</comment>
<dbReference type="GO" id="GO:0045165">
    <property type="term" value="P:cell fate commitment"/>
    <property type="evidence" value="ECO:0007669"/>
    <property type="project" value="TreeGrafter"/>
</dbReference>
<dbReference type="PRINTS" id="PR01349">
    <property type="entry name" value="WNTPROTEIN"/>
</dbReference>
<evidence type="ECO:0000256" key="12">
    <source>
        <dbReference type="PROSITE-ProRule" id="PRU00191"/>
    </source>
</evidence>
<reference evidence="16 17" key="1">
    <citation type="submission" date="2018-10" db="EMBL/GenBank/DDBJ databases">
        <title>Genome assembly for a Yunnan-Guizhou Plateau 3E fish, Anabarilius grahami (Regan), and its evolutionary and genetic applications.</title>
        <authorList>
            <person name="Jiang W."/>
        </authorList>
    </citation>
    <scope>NUCLEOTIDE SEQUENCE [LARGE SCALE GENOMIC DNA]</scope>
    <source>
        <strain evidence="16">AG-KIZ</strain>
        <tissue evidence="16">Muscle</tissue>
    </source>
</reference>
<keyword evidence="9" id="KW-1015">Disulfide bond</keyword>
<dbReference type="GO" id="GO:0005737">
    <property type="term" value="C:cytoplasm"/>
    <property type="evidence" value="ECO:0007669"/>
    <property type="project" value="UniProtKB-ARBA"/>
</dbReference>
<keyword evidence="7" id="KW-0732">Signal</keyword>
<dbReference type="AlphaFoldDB" id="A0A3N0YZR8"/>
<dbReference type="Proteomes" id="UP000281406">
    <property type="component" value="Unassembled WGS sequence"/>
</dbReference>
<dbReference type="GO" id="GO:0030182">
    <property type="term" value="P:neuron differentiation"/>
    <property type="evidence" value="ECO:0007669"/>
    <property type="project" value="TreeGrafter"/>
</dbReference>
<dbReference type="Pfam" id="PF00017">
    <property type="entry name" value="SH2"/>
    <property type="match status" value="1"/>
</dbReference>
<evidence type="ECO:0000256" key="6">
    <source>
        <dbReference type="ARBA" id="ARBA00022687"/>
    </source>
</evidence>
<dbReference type="InterPro" id="IPR000980">
    <property type="entry name" value="SH2"/>
</dbReference>
<accession>A0A3N0YZR8</accession>